<name>A0AAD7MAJ6_MYCRO</name>
<organism evidence="2 3">
    <name type="scientific">Mycena rosella</name>
    <name type="common">Pink bonnet</name>
    <name type="synonym">Agaricus rosellus</name>
    <dbReference type="NCBI Taxonomy" id="1033263"/>
    <lineage>
        <taxon>Eukaryota</taxon>
        <taxon>Fungi</taxon>
        <taxon>Dikarya</taxon>
        <taxon>Basidiomycota</taxon>
        <taxon>Agaricomycotina</taxon>
        <taxon>Agaricomycetes</taxon>
        <taxon>Agaricomycetidae</taxon>
        <taxon>Agaricales</taxon>
        <taxon>Marasmiineae</taxon>
        <taxon>Mycenaceae</taxon>
        <taxon>Mycena</taxon>
    </lineage>
</organism>
<dbReference type="EMBL" id="JARKIE010000004">
    <property type="protein sequence ID" value="KAJ7708101.1"/>
    <property type="molecule type" value="Genomic_DNA"/>
</dbReference>
<protein>
    <submittedName>
        <fullName evidence="2">Uncharacterized protein</fullName>
    </submittedName>
</protein>
<evidence type="ECO:0000313" key="3">
    <source>
        <dbReference type="Proteomes" id="UP001221757"/>
    </source>
</evidence>
<reference evidence="2" key="1">
    <citation type="submission" date="2023-03" db="EMBL/GenBank/DDBJ databases">
        <title>Massive genome expansion in bonnet fungi (Mycena s.s.) driven by repeated elements and novel gene families across ecological guilds.</title>
        <authorList>
            <consortium name="Lawrence Berkeley National Laboratory"/>
            <person name="Harder C.B."/>
            <person name="Miyauchi S."/>
            <person name="Viragh M."/>
            <person name="Kuo A."/>
            <person name="Thoen E."/>
            <person name="Andreopoulos B."/>
            <person name="Lu D."/>
            <person name="Skrede I."/>
            <person name="Drula E."/>
            <person name="Henrissat B."/>
            <person name="Morin E."/>
            <person name="Kohler A."/>
            <person name="Barry K."/>
            <person name="LaButti K."/>
            <person name="Morin E."/>
            <person name="Salamov A."/>
            <person name="Lipzen A."/>
            <person name="Mereny Z."/>
            <person name="Hegedus B."/>
            <person name="Baldrian P."/>
            <person name="Stursova M."/>
            <person name="Weitz H."/>
            <person name="Taylor A."/>
            <person name="Grigoriev I.V."/>
            <person name="Nagy L.G."/>
            <person name="Martin F."/>
            <person name="Kauserud H."/>
        </authorList>
    </citation>
    <scope>NUCLEOTIDE SEQUENCE</scope>
    <source>
        <strain evidence="2">CBHHK067</strain>
    </source>
</reference>
<accession>A0AAD7MAJ6</accession>
<evidence type="ECO:0000313" key="2">
    <source>
        <dbReference type="EMBL" id="KAJ7708101.1"/>
    </source>
</evidence>
<dbReference type="AlphaFoldDB" id="A0AAD7MAJ6"/>
<keyword evidence="3" id="KW-1185">Reference proteome</keyword>
<feature type="region of interest" description="Disordered" evidence="1">
    <location>
        <begin position="78"/>
        <end position="99"/>
    </location>
</feature>
<sequence>MYQLEGEGSVMRGARLRVACQEGTSEQVDPGRFGAEPCVGLVECLFFSLRWDGMCGCGERSDFTSYLPLGPGVRSSICGDDSANAGPRPRDAAPRPARPVLSAERNLSVARRTRAGIFLKYPGAFKMGAGPPTLSFDALASYARNVLGS</sequence>
<proteinExistence type="predicted"/>
<dbReference type="Proteomes" id="UP001221757">
    <property type="component" value="Unassembled WGS sequence"/>
</dbReference>
<evidence type="ECO:0000256" key="1">
    <source>
        <dbReference type="SAM" id="MobiDB-lite"/>
    </source>
</evidence>
<gene>
    <name evidence="2" type="ORF">B0H17DRAFT_1124881</name>
</gene>
<comment type="caution">
    <text evidence="2">The sequence shown here is derived from an EMBL/GenBank/DDBJ whole genome shotgun (WGS) entry which is preliminary data.</text>
</comment>